<sequence length="284" mass="30461">MKRHRWITAIPALAICFIGIGLLSLADNTDAADVTGSVTVQKSGLVLNRSTGTFDTTVTVSNESSTPLLEPLKLIVSIDSPQVSLANAAGINEENHPYIQIPLPNGSLTSGQSVRALLKFSNPKQVKFNVSFEVDAELPKAGSLPPDPGSAGEATLLGIDSDGDGVRDDIQRYIALEYPSSEKTRLALTNIAKSYQAMLTVPPNNLQAARVIADQSDRAIRCLAFIMGIDPSITANQKLHAAFLNTIQRYRAYAAFDSQLAGQIFSLPYDLEESCDFDPGSLPN</sequence>
<organism evidence="2 3">
    <name type="scientific">Nitrosospira multiformis</name>
    <dbReference type="NCBI Taxonomy" id="1231"/>
    <lineage>
        <taxon>Bacteria</taxon>
        <taxon>Pseudomonadati</taxon>
        <taxon>Pseudomonadota</taxon>
        <taxon>Betaproteobacteria</taxon>
        <taxon>Nitrosomonadales</taxon>
        <taxon>Nitrosomonadaceae</taxon>
        <taxon>Nitrosospira</taxon>
    </lineage>
</organism>
<feature type="signal peptide" evidence="1">
    <location>
        <begin position="1"/>
        <end position="26"/>
    </location>
</feature>
<evidence type="ECO:0000313" key="2">
    <source>
        <dbReference type="EMBL" id="PTQ83143.1"/>
    </source>
</evidence>
<evidence type="ECO:0000256" key="1">
    <source>
        <dbReference type="SAM" id="SignalP"/>
    </source>
</evidence>
<accession>A0A2T5IH29</accession>
<feature type="chain" id="PRO_5015532927" evidence="1">
    <location>
        <begin position="27"/>
        <end position="284"/>
    </location>
</feature>
<keyword evidence="1" id="KW-0732">Signal</keyword>
<dbReference type="AlphaFoldDB" id="A0A2T5IH29"/>
<protein>
    <submittedName>
        <fullName evidence="2">Uncharacterized protein</fullName>
    </submittedName>
</protein>
<evidence type="ECO:0000313" key="3">
    <source>
        <dbReference type="Proteomes" id="UP000244152"/>
    </source>
</evidence>
<gene>
    <name evidence="2" type="ORF">C8R21_102146</name>
</gene>
<dbReference type="EMBL" id="QAOK01000002">
    <property type="protein sequence ID" value="PTQ83143.1"/>
    <property type="molecule type" value="Genomic_DNA"/>
</dbReference>
<comment type="caution">
    <text evidence="2">The sequence shown here is derived from an EMBL/GenBank/DDBJ whole genome shotgun (WGS) entry which is preliminary data.</text>
</comment>
<name>A0A2T5IH29_9PROT</name>
<dbReference type="Proteomes" id="UP000244152">
    <property type="component" value="Unassembled WGS sequence"/>
</dbReference>
<dbReference type="RefSeq" id="WP_107761196.1">
    <property type="nucleotide sequence ID" value="NZ_QAOK01000002.1"/>
</dbReference>
<proteinExistence type="predicted"/>
<reference evidence="2 3" key="1">
    <citation type="submission" date="2018-04" db="EMBL/GenBank/DDBJ databases">
        <title>Active sludge and wastewater microbial communities from Klosterneuburg, Austria.</title>
        <authorList>
            <person name="Wagner M."/>
        </authorList>
    </citation>
    <scope>NUCLEOTIDE SEQUENCE [LARGE SCALE GENOMIC DNA]</scope>
    <source>
        <strain evidence="2 3">Nl12</strain>
    </source>
</reference>